<comment type="caution">
    <text evidence="1">The sequence shown here is derived from an EMBL/GenBank/DDBJ whole genome shotgun (WGS) entry which is preliminary data.</text>
</comment>
<dbReference type="AlphaFoldDB" id="A0A0F8WGS5"/>
<sequence length="71" mass="7981">MSIIDKADSMPKSYRNSYLSAVSGKATPRNAIKAFCIECMGYVRSEVTHCKTIDCPLNLYRPYRKAGDNDD</sequence>
<dbReference type="EMBL" id="LAZR01065183">
    <property type="protein sequence ID" value="KKK56052.1"/>
    <property type="molecule type" value="Genomic_DNA"/>
</dbReference>
<name>A0A0F8WGS5_9ZZZZ</name>
<proteinExistence type="predicted"/>
<organism evidence="1">
    <name type="scientific">marine sediment metagenome</name>
    <dbReference type="NCBI Taxonomy" id="412755"/>
    <lineage>
        <taxon>unclassified sequences</taxon>
        <taxon>metagenomes</taxon>
        <taxon>ecological metagenomes</taxon>
    </lineage>
</organism>
<reference evidence="1" key="1">
    <citation type="journal article" date="2015" name="Nature">
        <title>Complex archaea that bridge the gap between prokaryotes and eukaryotes.</title>
        <authorList>
            <person name="Spang A."/>
            <person name="Saw J.H."/>
            <person name="Jorgensen S.L."/>
            <person name="Zaremba-Niedzwiedzka K."/>
            <person name="Martijn J."/>
            <person name="Lind A.E."/>
            <person name="van Eijk R."/>
            <person name="Schleper C."/>
            <person name="Guy L."/>
            <person name="Ettema T.J."/>
        </authorList>
    </citation>
    <scope>NUCLEOTIDE SEQUENCE</scope>
</reference>
<evidence type="ECO:0000313" key="1">
    <source>
        <dbReference type="EMBL" id="KKK56052.1"/>
    </source>
</evidence>
<accession>A0A0F8WGS5</accession>
<protein>
    <submittedName>
        <fullName evidence="1">Uncharacterized protein</fullName>
    </submittedName>
</protein>
<gene>
    <name evidence="1" type="ORF">LCGC14_3068430</name>
</gene>